<name>A0AAV4N1A9_CAEEX</name>
<proteinExistence type="predicted"/>
<accession>A0AAV4N1A9</accession>
<dbReference type="EMBL" id="BPLR01020372">
    <property type="protein sequence ID" value="GIX78019.1"/>
    <property type="molecule type" value="Genomic_DNA"/>
</dbReference>
<reference evidence="1 2" key="1">
    <citation type="submission" date="2021-06" db="EMBL/GenBank/DDBJ databases">
        <title>Caerostris extrusa draft genome.</title>
        <authorList>
            <person name="Kono N."/>
            <person name="Arakawa K."/>
        </authorList>
    </citation>
    <scope>NUCLEOTIDE SEQUENCE [LARGE SCALE GENOMIC DNA]</scope>
</reference>
<dbReference type="Proteomes" id="UP001054945">
    <property type="component" value="Unassembled WGS sequence"/>
</dbReference>
<evidence type="ECO:0000313" key="2">
    <source>
        <dbReference type="Proteomes" id="UP001054945"/>
    </source>
</evidence>
<protein>
    <submittedName>
        <fullName evidence="1">Uncharacterized protein</fullName>
    </submittedName>
</protein>
<evidence type="ECO:0000313" key="1">
    <source>
        <dbReference type="EMBL" id="GIX78019.1"/>
    </source>
</evidence>
<keyword evidence="2" id="KW-1185">Reference proteome</keyword>
<comment type="caution">
    <text evidence="1">The sequence shown here is derived from an EMBL/GenBank/DDBJ whole genome shotgun (WGS) entry which is preliminary data.</text>
</comment>
<organism evidence="1 2">
    <name type="scientific">Caerostris extrusa</name>
    <name type="common">Bark spider</name>
    <name type="synonym">Caerostris bankana</name>
    <dbReference type="NCBI Taxonomy" id="172846"/>
    <lineage>
        <taxon>Eukaryota</taxon>
        <taxon>Metazoa</taxon>
        <taxon>Ecdysozoa</taxon>
        <taxon>Arthropoda</taxon>
        <taxon>Chelicerata</taxon>
        <taxon>Arachnida</taxon>
        <taxon>Araneae</taxon>
        <taxon>Araneomorphae</taxon>
        <taxon>Entelegynae</taxon>
        <taxon>Araneoidea</taxon>
        <taxon>Araneidae</taxon>
        <taxon>Caerostris</taxon>
    </lineage>
</organism>
<gene>
    <name evidence="1" type="ORF">CEXT_313721</name>
</gene>
<sequence length="163" mass="18596">MAEPVRRVQEVLERRVRLYLLIDLLWLQDSFRIHGLLATTGLQKTEALFTCMTFLLLKISHGHCVTPSTIPDPGLSSSNHYASCTVWNLSALQALLFRTPQSLVYTFGKHLFSIVKLGRDYRRKIEKTASVGTPDWPGSSSMLFMKHAVKYQLILVEAQEKYL</sequence>
<dbReference type="AlphaFoldDB" id="A0AAV4N1A9"/>